<organism evidence="1 2">
    <name type="scientific">Paenibacillus amylolyticus</name>
    <dbReference type="NCBI Taxonomy" id="1451"/>
    <lineage>
        <taxon>Bacteria</taxon>
        <taxon>Bacillati</taxon>
        <taxon>Bacillota</taxon>
        <taxon>Bacilli</taxon>
        <taxon>Bacillales</taxon>
        <taxon>Paenibacillaceae</taxon>
        <taxon>Paenibacillus</taxon>
    </lineage>
</organism>
<dbReference type="OrthoDB" id="2595278at2"/>
<protein>
    <submittedName>
        <fullName evidence="1">Uncharacterized protein</fullName>
    </submittedName>
</protein>
<evidence type="ECO:0000313" key="2">
    <source>
        <dbReference type="Proteomes" id="UP000323664"/>
    </source>
</evidence>
<proteinExistence type="predicted"/>
<dbReference type="AlphaFoldDB" id="A0A5M9WZ29"/>
<sequence length="279" mass="32710">MSIEKILYFVQSSNYEQMHSSSAKVQLLRQAISEYQSSLGLQRLEWTEQNVVGKFIATKEYDLKNQQLFDLFDNHGVLSKVVRIKLNKLNESEKLLLQEFCIASNPYLRFSPTRANSGQREQELFAYKKKITNNNIHWCLGQWKHYKRINSSFVEHWESIRNLACKEMLRTNQHKVTLPVGKLSVVISDSNIDADAAYKMGGAELLQRSGKINMEQVRLYAARGYFSLSQVYKHLQVENIQTKYLLLTLKSERNMMEGRIQQNNRYSWINIQSEAEWKQ</sequence>
<comment type="caution">
    <text evidence="1">The sequence shown here is derived from an EMBL/GenBank/DDBJ whole genome shotgun (WGS) entry which is preliminary data.</text>
</comment>
<accession>A0A5M9WZ29</accession>
<evidence type="ECO:0000313" key="1">
    <source>
        <dbReference type="EMBL" id="KAA8786749.1"/>
    </source>
</evidence>
<reference evidence="1 2" key="1">
    <citation type="journal article" date="2019" name="J. Ind. Microbiol. Biotechnol.">
        <title>Paenibacillus amylolyticus 27C64 has a diverse set of carbohydrate-active enzymes and complete pectin deconstruction system.</title>
        <authorList>
            <person name="Keggi C."/>
            <person name="Doran-Peterson J."/>
        </authorList>
    </citation>
    <scope>NUCLEOTIDE SEQUENCE [LARGE SCALE GENOMIC DNA]</scope>
    <source>
        <strain evidence="1 2">27C64</strain>
    </source>
</reference>
<name>A0A5M9WZ29_PAEAM</name>
<gene>
    <name evidence="1" type="ORF">EC604_23255</name>
</gene>
<dbReference type="Proteomes" id="UP000323664">
    <property type="component" value="Unassembled WGS sequence"/>
</dbReference>
<dbReference type="RefSeq" id="WP_123066440.1">
    <property type="nucleotide sequence ID" value="NZ_RIAS01000016.1"/>
</dbReference>
<dbReference type="EMBL" id="RIAS01000016">
    <property type="protein sequence ID" value="KAA8786749.1"/>
    <property type="molecule type" value="Genomic_DNA"/>
</dbReference>